<dbReference type="Gene3D" id="3.40.190.10">
    <property type="entry name" value="Periplasmic binding protein-like II"/>
    <property type="match status" value="2"/>
</dbReference>
<comment type="caution">
    <text evidence="3">The sequence shown here is derived from an EMBL/GenBank/DDBJ whole genome shotgun (WGS) entry which is preliminary data.</text>
</comment>
<gene>
    <name evidence="3" type="ORF">GCM10022277_25940</name>
</gene>
<accession>A0ABP7MQS5</accession>
<dbReference type="SUPFAM" id="SSF53850">
    <property type="entry name" value="Periplasmic binding protein-like II"/>
    <property type="match status" value="1"/>
</dbReference>
<dbReference type="EMBL" id="BAABBN010000007">
    <property type="protein sequence ID" value="GAA3928242.1"/>
    <property type="molecule type" value="Genomic_DNA"/>
</dbReference>
<evidence type="ECO:0000313" key="4">
    <source>
        <dbReference type="Proteomes" id="UP001501565"/>
    </source>
</evidence>
<evidence type="ECO:0000259" key="2">
    <source>
        <dbReference type="Pfam" id="PF00497"/>
    </source>
</evidence>
<evidence type="ECO:0000313" key="3">
    <source>
        <dbReference type="EMBL" id="GAA3928242.1"/>
    </source>
</evidence>
<dbReference type="InterPro" id="IPR001638">
    <property type="entry name" value="Solute-binding_3/MltF_N"/>
</dbReference>
<evidence type="ECO:0000256" key="1">
    <source>
        <dbReference type="SAM" id="SignalP"/>
    </source>
</evidence>
<proteinExistence type="predicted"/>
<protein>
    <submittedName>
        <fullName evidence="3">Transporter substrate-binding domain-containing protein</fullName>
    </submittedName>
</protein>
<dbReference type="PANTHER" id="PTHR38834">
    <property type="entry name" value="PERIPLASMIC SUBSTRATE BINDING PROTEIN FAMILY 3"/>
    <property type="match status" value="1"/>
</dbReference>
<keyword evidence="4" id="KW-1185">Reference proteome</keyword>
<reference evidence="4" key="1">
    <citation type="journal article" date="2019" name="Int. J. Syst. Evol. Microbiol.">
        <title>The Global Catalogue of Microorganisms (GCM) 10K type strain sequencing project: providing services to taxonomists for standard genome sequencing and annotation.</title>
        <authorList>
            <consortium name="The Broad Institute Genomics Platform"/>
            <consortium name="The Broad Institute Genome Sequencing Center for Infectious Disease"/>
            <person name="Wu L."/>
            <person name="Ma J."/>
        </authorList>
    </citation>
    <scope>NUCLEOTIDE SEQUENCE [LARGE SCALE GENOMIC DNA]</scope>
    <source>
        <strain evidence="4">JCM 17551</strain>
    </source>
</reference>
<dbReference type="PANTHER" id="PTHR38834:SF3">
    <property type="entry name" value="SOLUTE-BINDING PROTEIN FAMILY 3_N-TERMINAL DOMAIN-CONTAINING PROTEIN"/>
    <property type="match status" value="1"/>
</dbReference>
<organism evidence="3 4">
    <name type="scientific">Litoribacillus peritrichatus</name>
    <dbReference type="NCBI Taxonomy" id="718191"/>
    <lineage>
        <taxon>Bacteria</taxon>
        <taxon>Pseudomonadati</taxon>
        <taxon>Pseudomonadota</taxon>
        <taxon>Gammaproteobacteria</taxon>
        <taxon>Oceanospirillales</taxon>
        <taxon>Oceanospirillaceae</taxon>
        <taxon>Litoribacillus</taxon>
    </lineage>
</organism>
<dbReference type="Pfam" id="PF00497">
    <property type="entry name" value="SBP_bac_3"/>
    <property type="match status" value="1"/>
</dbReference>
<feature type="signal peptide" evidence="1">
    <location>
        <begin position="1"/>
        <end position="20"/>
    </location>
</feature>
<dbReference type="RefSeq" id="WP_344798962.1">
    <property type="nucleotide sequence ID" value="NZ_BAABBN010000007.1"/>
</dbReference>
<feature type="domain" description="Solute-binding protein family 3/N-terminal" evidence="2">
    <location>
        <begin position="26"/>
        <end position="243"/>
    </location>
</feature>
<dbReference type="Proteomes" id="UP001501565">
    <property type="component" value="Unassembled WGS sequence"/>
</dbReference>
<keyword evidence="1" id="KW-0732">Signal</keyword>
<sequence length="261" mass="30137">MCRALIALLLMVVAAFSVHAETIKLTNGDWPPYLSKSYKHQGVVSHIVQEAFKRAGVDVEYGFFPWARAYKNAQLGVDWQGSVVWSSSEERVKNFIFSDPVIFDETVFFHLASKEIRWGTLNDLSKYRIGYTRSYYHGDEFARLEKEGVFNVEVATYDENNFRKLLAKRIDLFPLQQVVGMETLRTHFSSEDIMKLTYTRPFRRTPYFLIISKNVDGAQRYIDLFNQGLSALRATGQYQKFLEDNQAGLYRPDEPTQAGLP</sequence>
<feature type="chain" id="PRO_5045277530" evidence="1">
    <location>
        <begin position="21"/>
        <end position="261"/>
    </location>
</feature>
<name>A0ABP7MQS5_9GAMM</name>